<keyword evidence="5" id="KW-1185">Reference proteome</keyword>
<feature type="non-terminal residue" evidence="4">
    <location>
        <position position="422"/>
    </location>
</feature>
<protein>
    <recommendedName>
        <fullName evidence="3">UDENN domain-containing protein</fullName>
    </recommendedName>
</protein>
<proteinExistence type="inferred from homology"/>
<feature type="non-terminal residue" evidence="4">
    <location>
        <position position="1"/>
    </location>
</feature>
<organism evidence="4 5">
    <name type="scientific">Euroglyphus maynei</name>
    <name type="common">Mayne's house dust mite</name>
    <dbReference type="NCBI Taxonomy" id="6958"/>
    <lineage>
        <taxon>Eukaryota</taxon>
        <taxon>Metazoa</taxon>
        <taxon>Ecdysozoa</taxon>
        <taxon>Arthropoda</taxon>
        <taxon>Chelicerata</taxon>
        <taxon>Arachnida</taxon>
        <taxon>Acari</taxon>
        <taxon>Acariformes</taxon>
        <taxon>Sarcoptiformes</taxon>
        <taxon>Astigmata</taxon>
        <taxon>Psoroptidia</taxon>
        <taxon>Analgoidea</taxon>
        <taxon>Pyroglyphidae</taxon>
        <taxon>Pyroglyphinae</taxon>
        <taxon>Euroglyphus</taxon>
    </lineage>
</organism>
<dbReference type="GO" id="GO:0005737">
    <property type="term" value="C:cytoplasm"/>
    <property type="evidence" value="ECO:0007669"/>
    <property type="project" value="TreeGrafter"/>
</dbReference>
<name>A0A1Y3B6W7_EURMA</name>
<dbReference type="InterPro" id="IPR018307">
    <property type="entry name" value="ABL9/DENND6_dom"/>
</dbReference>
<dbReference type="PANTHER" id="PTHR31017:SF1">
    <property type="entry name" value="LATE SECRETORY PATHWAY PROTEIN AVL9 HOMOLOG"/>
    <property type="match status" value="1"/>
</dbReference>
<dbReference type="EMBL" id="MUJZ01040311">
    <property type="protein sequence ID" value="OTF75804.1"/>
    <property type="molecule type" value="Genomic_DNA"/>
</dbReference>
<comment type="caution">
    <text evidence="4">The sequence shown here is derived from an EMBL/GenBank/DDBJ whole genome shotgun (WGS) entry which is preliminary data.</text>
</comment>
<dbReference type="InterPro" id="IPR051731">
    <property type="entry name" value="DENND11/AVL9_GEFs"/>
</dbReference>
<dbReference type="AlphaFoldDB" id="A0A1Y3B6W7"/>
<evidence type="ECO:0000259" key="3">
    <source>
        <dbReference type="PROSITE" id="PS50211"/>
    </source>
</evidence>
<dbReference type="Pfam" id="PF09794">
    <property type="entry name" value="Avl9"/>
    <property type="match status" value="1"/>
</dbReference>
<evidence type="ECO:0000256" key="2">
    <source>
        <dbReference type="SAM" id="MobiDB-lite"/>
    </source>
</evidence>
<feature type="region of interest" description="Disordered" evidence="2">
    <location>
        <begin position="232"/>
        <end position="268"/>
    </location>
</feature>
<evidence type="ECO:0000256" key="1">
    <source>
        <dbReference type="ARBA" id="ARBA00038178"/>
    </source>
</evidence>
<gene>
    <name evidence="4" type="ORF">BLA29_005898</name>
</gene>
<reference evidence="4 5" key="1">
    <citation type="submission" date="2017-03" db="EMBL/GenBank/DDBJ databases">
        <title>Genome Survey of Euroglyphus maynei.</title>
        <authorList>
            <person name="Arlian L.G."/>
            <person name="Morgan M.S."/>
            <person name="Rider S.D."/>
        </authorList>
    </citation>
    <scope>NUCLEOTIDE SEQUENCE [LARGE SCALE GENOMIC DNA]</scope>
    <source>
        <strain evidence="4">Arlian Lab</strain>
        <tissue evidence="4">Whole body</tissue>
    </source>
</reference>
<dbReference type="Proteomes" id="UP000194236">
    <property type="component" value="Unassembled WGS sequence"/>
</dbReference>
<dbReference type="InterPro" id="IPR037516">
    <property type="entry name" value="Tripartite_DENN"/>
</dbReference>
<comment type="similarity">
    <text evidence="1">Belongs to the AVL9 family.</text>
</comment>
<accession>A0A1Y3B6W7</accession>
<dbReference type="PROSITE" id="PS50211">
    <property type="entry name" value="DENN"/>
    <property type="match status" value="1"/>
</dbReference>
<evidence type="ECO:0000313" key="5">
    <source>
        <dbReference type="Proteomes" id="UP000194236"/>
    </source>
</evidence>
<evidence type="ECO:0000313" key="4">
    <source>
        <dbReference type="EMBL" id="OTF75804.1"/>
    </source>
</evidence>
<feature type="compositionally biased region" description="Basic and acidic residues" evidence="2">
    <location>
        <begin position="253"/>
        <end position="264"/>
    </location>
</feature>
<sequence length="422" mass="48317">LIQLPDCWKSLPSLAIPDGAHNFERDTVYFHLPDLFDPTRTVFGVACYQQIMTKVLRVRTPDMTRSSVQKSVVAILTAPLYGLVERKLRIITRNYFQELDFSKTEILREFYDSMALQLRPTLVMTNEIYHGLSLRNLFQKFGQQVIVLFKLLLLFQKFGQQVIVLFKLLLLEKKTLFIMSPIRDLSGSILTLCSLVPGLLQMGLTQSHLSNDIKTNPAKSLKKCPKNPLNDSNLIATKSEPKSNPDIDPMIADCDKNSKSKDDSPPMSSSVISTISLYDQDTPTASQMDLNSADMFVDLDFEFFDDDEDDTRSQYSEIHSSNRSTRHYQEILIKPAEYYGLPLQLFKCHSYCLPYCSISCFECLNHPNVRSCLAGSSNSIFQRWENDIDIFVVDNQISIDDNHLKRILTPTVEDLRFITFLM</sequence>
<feature type="domain" description="UDENN" evidence="3">
    <location>
        <begin position="1"/>
        <end position="386"/>
    </location>
</feature>
<dbReference type="OrthoDB" id="26278at2759"/>
<dbReference type="PANTHER" id="PTHR31017">
    <property type="entry name" value="LATE SECRETORY PATHWAY PROTEIN AVL9-RELATED"/>
    <property type="match status" value="1"/>
</dbReference>